<accession>A0ABP7PYR1</accession>
<dbReference type="InterPro" id="IPR008969">
    <property type="entry name" value="CarboxyPept-like_regulatory"/>
</dbReference>
<dbReference type="Pfam" id="PF13715">
    <property type="entry name" value="CarbopepD_reg_2"/>
    <property type="match status" value="1"/>
</dbReference>
<evidence type="ECO:0000313" key="2">
    <source>
        <dbReference type="EMBL" id="GAA3972259.1"/>
    </source>
</evidence>
<reference evidence="3" key="1">
    <citation type="journal article" date="2019" name="Int. J. Syst. Evol. Microbiol.">
        <title>The Global Catalogue of Microorganisms (GCM) 10K type strain sequencing project: providing services to taxonomists for standard genome sequencing and annotation.</title>
        <authorList>
            <consortium name="The Broad Institute Genomics Platform"/>
            <consortium name="The Broad Institute Genome Sequencing Center for Infectious Disease"/>
            <person name="Wu L."/>
            <person name="Ma J."/>
        </authorList>
    </citation>
    <scope>NUCLEOTIDE SEQUENCE [LARGE SCALE GENOMIC DNA]</scope>
    <source>
        <strain evidence="3">JCM 16601</strain>
    </source>
</reference>
<proteinExistence type="predicted"/>
<keyword evidence="3" id="KW-1185">Reference proteome</keyword>
<dbReference type="RefSeq" id="WP_259091523.1">
    <property type="nucleotide sequence ID" value="NZ_BAAAZC010000015.1"/>
</dbReference>
<dbReference type="Proteomes" id="UP001500742">
    <property type="component" value="Unassembled WGS sequence"/>
</dbReference>
<organism evidence="2 3">
    <name type="scientific">Mucilaginibacter dorajii</name>
    <dbReference type="NCBI Taxonomy" id="692994"/>
    <lineage>
        <taxon>Bacteria</taxon>
        <taxon>Pseudomonadati</taxon>
        <taxon>Bacteroidota</taxon>
        <taxon>Sphingobacteriia</taxon>
        <taxon>Sphingobacteriales</taxon>
        <taxon>Sphingobacteriaceae</taxon>
        <taxon>Mucilaginibacter</taxon>
    </lineage>
</organism>
<protein>
    <submittedName>
        <fullName evidence="2">Carboxypeptidase-like regulatory domain-containing protein</fullName>
    </submittedName>
</protein>
<dbReference type="Gene3D" id="3.30.1150.10">
    <property type="match status" value="1"/>
</dbReference>
<gene>
    <name evidence="2" type="ORF">GCM10022210_22430</name>
</gene>
<dbReference type="SUPFAM" id="SSF74653">
    <property type="entry name" value="TolA/TonB C-terminal domain"/>
    <property type="match status" value="1"/>
</dbReference>
<dbReference type="SUPFAM" id="SSF49464">
    <property type="entry name" value="Carboxypeptidase regulatory domain-like"/>
    <property type="match status" value="1"/>
</dbReference>
<evidence type="ECO:0000313" key="3">
    <source>
        <dbReference type="Proteomes" id="UP001500742"/>
    </source>
</evidence>
<keyword evidence="1" id="KW-1133">Transmembrane helix</keyword>
<keyword evidence="1" id="KW-0812">Transmembrane</keyword>
<dbReference type="Gene3D" id="2.60.40.1120">
    <property type="entry name" value="Carboxypeptidase-like, regulatory domain"/>
    <property type="match status" value="1"/>
</dbReference>
<comment type="caution">
    <text evidence="2">The sequence shown here is derived from an EMBL/GenBank/DDBJ whole genome shotgun (WGS) entry which is preliminary data.</text>
</comment>
<keyword evidence="1" id="KW-0472">Membrane</keyword>
<sequence length="457" mass="48711">METKKANILQIRKYLNGELDAKAMHRLEREALDDPFLMDALEGFETVPTDQQANLADLSGRLQQRVAPPQKGRVIAWRTWSIAASVLLVLTIGGLWLKKAPPVQENKQIALNKAEDKAITPDKAPVADNTKVELKDTVAAKPSSTPTALLANATQKQTIIKPGDKSVYQQEISASDNKNATAVATLKEVPITAPVTEPAAGNKPENPALSEIVALNYNDKKADTLAMLAKRAKDKASIPLESKLQGKVDGVTTLTSRESNSGYSYNSISGIIRAKNDGSPVIGAAIRMQGTNKSTVTDANGYFAMPATGKKETLEIASIGYQPKQISVKSGDSLKVELNPNGALNEVVAVGYGTKKNADDEPVPVVSAHPQGSMSAFKKYLQANAVLPDGDVTGTVSVTFTVENNGSLSDFKIKKSLSPAADQKAIDLIKAGPTWIGSSNGNAEQVSVKVKFLKKQN</sequence>
<name>A0ABP7PYR1_9SPHI</name>
<evidence type="ECO:0000256" key="1">
    <source>
        <dbReference type="SAM" id="Phobius"/>
    </source>
</evidence>
<dbReference type="EMBL" id="BAAAZC010000015">
    <property type="protein sequence ID" value="GAA3972259.1"/>
    <property type="molecule type" value="Genomic_DNA"/>
</dbReference>
<feature type="transmembrane region" description="Helical" evidence="1">
    <location>
        <begin position="75"/>
        <end position="97"/>
    </location>
</feature>